<sequence length="77" mass="8552">MVLFISASFVSLVVARVPSVFPMQNGSRVFVVSTLCCRSFMTLVCFVSRFLSALQLTSFGGFATETKQETKKLPFLF</sequence>
<feature type="signal peptide" evidence="1">
    <location>
        <begin position="1"/>
        <end position="15"/>
    </location>
</feature>
<reference evidence="2" key="1">
    <citation type="submission" date="2019-04" db="EMBL/GenBank/DDBJ databases">
        <title>An insight into the mialome of Ixodes scapularis.</title>
        <authorList>
            <person name="Ribeiro J.M."/>
            <person name="Mather T.N."/>
            <person name="Karim S."/>
        </authorList>
    </citation>
    <scope>NUCLEOTIDE SEQUENCE</scope>
</reference>
<dbReference type="EMBL" id="GHJT01001456">
    <property type="protein sequence ID" value="MOY35427.1"/>
    <property type="molecule type" value="Transcribed_RNA"/>
</dbReference>
<accession>A0A4D5RGH3</accession>
<name>A0A4D5RGH3_IXOSC</name>
<evidence type="ECO:0000256" key="1">
    <source>
        <dbReference type="SAM" id="SignalP"/>
    </source>
</evidence>
<feature type="chain" id="PRO_5020035377" evidence="1">
    <location>
        <begin position="16"/>
        <end position="77"/>
    </location>
</feature>
<protein>
    <submittedName>
        <fullName evidence="2">Putative secreted protein</fullName>
    </submittedName>
</protein>
<proteinExistence type="predicted"/>
<evidence type="ECO:0000313" key="2">
    <source>
        <dbReference type="EMBL" id="MOY35427.1"/>
    </source>
</evidence>
<organism evidence="2">
    <name type="scientific">Ixodes scapularis</name>
    <name type="common">Black-legged tick</name>
    <name type="synonym">Deer tick</name>
    <dbReference type="NCBI Taxonomy" id="6945"/>
    <lineage>
        <taxon>Eukaryota</taxon>
        <taxon>Metazoa</taxon>
        <taxon>Ecdysozoa</taxon>
        <taxon>Arthropoda</taxon>
        <taxon>Chelicerata</taxon>
        <taxon>Arachnida</taxon>
        <taxon>Acari</taxon>
        <taxon>Parasitiformes</taxon>
        <taxon>Ixodida</taxon>
        <taxon>Ixodoidea</taxon>
        <taxon>Ixodidae</taxon>
        <taxon>Ixodinae</taxon>
        <taxon>Ixodes</taxon>
    </lineage>
</organism>
<keyword evidence="1" id="KW-0732">Signal</keyword>
<dbReference type="AlphaFoldDB" id="A0A4D5RGH3"/>